<evidence type="ECO:0000256" key="1">
    <source>
        <dbReference type="SAM" id="MobiDB-lite"/>
    </source>
</evidence>
<protein>
    <submittedName>
        <fullName evidence="2">Uncharacterized protein</fullName>
    </submittedName>
</protein>
<name>A0AAN8LYE7_9TELE</name>
<dbReference type="AlphaFoldDB" id="A0AAN8LYE7"/>
<dbReference type="Proteomes" id="UP001356427">
    <property type="component" value="Unassembled WGS sequence"/>
</dbReference>
<comment type="caution">
    <text evidence="2">The sequence shown here is derived from an EMBL/GenBank/DDBJ whole genome shotgun (WGS) entry which is preliminary data.</text>
</comment>
<evidence type="ECO:0000313" key="2">
    <source>
        <dbReference type="EMBL" id="KAK6319838.1"/>
    </source>
</evidence>
<dbReference type="EMBL" id="JAGTTL010000007">
    <property type="protein sequence ID" value="KAK6319838.1"/>
    <property type="molecule type" value="Genomic_DNA"/>
</dbReference>
<feature type="region of interest" description="Disordered" evidence="1">
    <location>
        <begin position="20"/>
        <end position="39"/>
    </location>
</feature>
<proteinExistence type="predicted"/>
<reference evidence="2 3" key="1">
    <citation type="submission" date="2021-04" db="EMBL/GenBank/DDBJ databases">
        <authorList>
            <person name="De Guttry C."/>
            <person name="Zahm M."/>
            <person name="Klopp C."/>
            <person name="Cabau C."/>
            <person name="Louis A."/>
            <person name="Berthelot C."/>
            <person name="Parey E."/>
            <person name="Roest Crollius H."/>
            <person name="Montfort J."/>
            <person name="Robinson-Rechavi M."/>
            <person name="Bucao C."/>
            <person name="Bouchez O."/>
            <person name="Gislard M."/>
            <person name="Lluch J."/>
            <person name="Milhes M."/>
            <person name="Lampietro C."/>
            <person name="Lopez Roques C."/>
            <person name="Donnadieu C."/>
            <person name="Braasch I."/>
            <person name="Desvignes T."/>
            <person name="Postlethwait J."/>
            <person name="Bobe J."/>
            <person name="Wedekind C."/>
            <person name="Guiguen Y."/>
        </authorList>
    </citation>
    <scope>NUCLEOTIDE SEQUENCE [LARGE SCALE GENOMIC DNA]</scope>
    <source>
        <strain evidence="2">Cs_M1</strain>
        <tissue evidence="2">Blood</tissue>
    </source>
</reference>
<keyword evidence="3" id="KW-1185">Reference proteome</keyword>
<gene>
    <name evidence="2" type="ORF">J4Q44_G00089450</name>
</gene>
<evidence type="ECO:0000313" key="3">
    <source>
        <dbReference type="Proteomes" id="UP001356427"/>
    </source>
</evidence>
<organism evidence="2 3">
    <name type="scientific">Coregonus suidteri</name>
    <dbReference type="NCBI Taxonomy" id="861788"/>
    <lineage>
        <taxon>Eukaryota</taxon>
        <taxon>Metazoa</taxon>
        <taxon>Chordata</taxon>
        <taxon>Craniata</taxon>
        <taxon>Vertebrata</taxon>
        <taxon>Euteleostomi</taxon>
        <taxon>Actinopterygii</taxon>
        <taxon>Neopterygii</taxon>
        <taxon>Teleostei</taxon>
        <taxon>Protacanthopterygii</taxon>
        <taxon>Salmoniformes</taxon>
        <taxon>Salmonidae</taxon>
        <taxon>Coregoninae</taxon>
        <taxon>Coregonus</taxon>
    </lineage>
</organism>
<sequence>MSMSSFEERLCKLVFEGGGVLDSPATELSPVGPSTGGSSPLSPAWFITSPALLTNTQRIVQAHPCYASSRRTLALCPATPSTTISQTQLQWPEDVDC</sequence>
<feature type="compositionally biased region" description="Low complexity" evidence="1">
    <location>
        <begin position="29"/>
        <end position="39"/>
    </location>
</feature>
<accession>A0AAN8LYE7</accession>